<dbReference type="InterPro" id="IPR050273">
    <property type="entry name" value="GppA/Ppx_hydrolase"/>
</dbReference>
<dbReference type="PANTHER" id="PTHR30005">
    <property type="entry name" value="EXOPOLYPHOSPHATASE"/>
    <property type="match status" value="1"/>
</dbReference>
<protein>
    <recommendedName>
        <fullName evidence="3">Ppx/GppA phosphatase N-terminal domain-containing protein</fullName>
    </recommendedName>
</protein>
<organism evidence="4 5">
    <name type="scientific">Segniliparus rugosus (strain ATCC BAA-974 / DSM 45345 / CCUG 50838 / CIP 108380 / JCM 13579 / CDC 945)</name>
    <dbReference type="NCBI Taxonomy" id="679197"/>
    <lineage>
        <taxon>Bacteria</taxon>
        <taxon>Bacillati</taxon>
        <taxon>Actinomycetota</taxon>
        <taxon>Actinomycetes</taxon>
        <taxon>Mycobacteriales</taxon>
        <taxon>Segniliparaceae</taxon>
        <taxon>Segniliparus</taxon>
    </lineage>
</organism>
<feature type="region of interest" description="Disordered" evidence="2">
    <location>
        <begin position="141"/>
        <end position="165"/>
    </location>
</feature>
<gene>
    <name evidence="4" type="ORF">HMPREF9336_04375</name>
</gene>
<dbReference type="HOGENOM" id="CLU_1609653_0_0_11"/>
<dbReference type="eggNOG" id="COG0248">
    <property type="taxonomic scope" value="Bacteria"/>
</dbReference>
<feature type="domain" description="Ppx/GppA phosphatase N-terminal" evidence="3">
    <location>
        <begin position="19"/>
        <end position="126"/>
    </location>
</feature>
<evidence type="ECO:0000259" key="3">
    <source>
        <dbReference type="Pfam" id="PF02541"/>
    </source>
</evidence>
<proteinExistence type="inferred from homology"/>
<dbReference type="EMBL" id="ACZI02000003">
    <property type="protein sequence ID" value="ERG69231.1"/>
    <property type="molecule type" value="Genomic_DNA"/>
</dbReference>
<evidence type="ECO:0000313" key="4">
    <source>
        <dbReference type="EMBL" id="ERG69231.1"/>
    </source>
</evidence>
<comment type="caution">
    <text evidence="4">The sequence shown here is derived from an EMBL/GenBank/DDBJ whole genome shotgun (WGS) entry which is preliminary data.</text>
</comment>
<sequence length="165" mass="17989">MHIRLGVLDVGSNTVHLLIVDAHRGGRPTPMSSTKSVLRLAEQMDSRHAVTEKGQRQLVEAVNRSAELAKEAGCAELLAFVTSAIREATNADQVLKRVWEETGVQLTVLSGADEGRLTFLAMRRWHGWGLGASSASTSAAGLSSWPSAETRSQRWWSRSRLARDG</sequence>
<dbReference type="InterPro" id="IPR043129">
    <property type="entry name" value="ATPase_NBD"/>
</dbReference>
<dbReference type="Pfam" id="PF02541">
    <property type="entry name" value="Ppx-GppA"/>
    <property type="match status" value="1"/>
</dbReference>
<dbReference type="AlphaFoldDB" id="U1LMQ5"/>
<feature type="compositionally biased region" description="Polar residues" evidence="2">
    <location>
        <begin position="146"/>
        <end position="156"/>
    </location>
</feature>
<dbReference type="Proteomes" id="UP000004816">
    <property type="component" value="Unassembled WGS sequence"/>
</dbReference>
<reference evidence="4 5" key="1">
    <citation type="journal article" date="2011" name="Stand. Genomic Sci.">
        <title>High quality draft genome sequence of Segniliparus rugosus CDC 945(T)= (ATCC BAA-974(T)).</title>
        <authorList>
            <person name="Earl A.M."/>
            <person name="Desjardins C.A."/>
            <person name="Fitzgerald M.G."/>
            <person name="Arachchi H.M."/>
            <person name="Zeng Q."/>
            <person name="Mehta T."/>
            <person name="Griggs A."/>
            <person name="Birren B.W."/>
            <person name="Toney N.C."/>
            <person name="Carr J."/>
            <person name="Posey J."/>
            <person name="Butler W.R."/>
        </authorList>
    </citation>
    <scope>NUCLEOTIDE SEQUENCE [LARGE SCALE GENOMIC DNA]</scope>
    <source>
        <strain evidence="5">ATCC BAA-974 / DSM 45345 / CCUG 50838 / CIP 108380 / JCM 13579 / CDC 945</strain>
    </source>
</reference>
<dbReference type="FunFam" id="3.30.420.40:FF:000138">
    <property type="entry name" value="Exopolyphosphatase 1"/>
    <property type="match status" value="1"/>
</dbReference>
<keyword evidence="5" id="KW-1185">Reference proteome</keyword>
<evidence type="ECO:0000256" key="2">
    <source>
        <dbReference type="SAM" id="MobiDB-lite"/>
    </source>
</evidence>
<dbReference type="GO" id="GO:0016462">
    <property type="term" value="F:pyrophosphatase activity"/>
    <property type="evidence" value="ECO:0007669"/>
    <property type="project" value="TreeGrafter"/>
</dbReference>
<dbReference type="SUPFAM" id="SSF53067">
    <property type="entry name" value="Actin-like ATPase domain"/>
    <property type="match status" value="1"/>
</dbReference>
<evidence type="ECO:0000256" key="1">
    <source>
        <dbReference type="ARBA" id="ARBA00007125"/>
    </source>
</evidence>
<dbReference type="PANTHER" id="PTHR30005:SF0">
    <property type="entry name" value="RETROGRADE REGULATION PROTEIN 2"/>
    <property type="match status" value="1"/>
</dbReference>
<name>U1LMQ5_SEGRC</name>
<dbReference type="InterPro" id="IPR003695">
    <property type="entry name" value="Ppx_GppA_N"/>
</dbReference>
<dbReference type="Gene3D" id="3.30.420.40">
    <property type="match status" value="1"/>
</dbReference>
<evidence type="ECO:0000313" key="5">
    <source>
        <dbReference type="Proteomes" id="UP000004816"/>
    </source>
</evidence>
<dbReference type="STRING" id="679197.HMPREF9336_04375"/>
<comment type="similarity">
    <text evidence="1">Belongs to the GppA/Ppx family.</text>
</comment>
<accession>U1LMQ5</accession>